<feature type="transmembrane region" description="Helical" evidence="8">
    <location>
        <begin position="1058"/>
        <end position="1080"/>
    </location>
</feature>
<feature type="compositionally biased region" description="Polar residues" evidence="7">
    <location>
        <begin position="319"/>
        <end position="328"/>
    </location>
</feature>
<proteinExistence type="inferred from homology"/>
<name>A0AA88H927_ARTSF</name>
<feature type="region of interest" description="Disordered" evidence="7">
    <location>
        <begin position="294"/>
        <end position="328"/>
    </location>
</feature>
<dbReference type="EMBL" id="JAVRJZ010000021">
    <property type="protein sequence ID" value="KAK2704660.1"/>
    <property type="molecule type" value="Genomic_DNA"/>
</dbReference>
<dbReference type="PANTHER" id="PTHR10783:SF103">
    <property type="entry name" value="SOLUTE CARRIER FAMILY 53 MEMBER 1"/>
    <property type="match status" value="1"/>
</dbReference>
<keyword evidence="12" id="KW-1185">Reference proteome</keyword>
<keyword evidence="4 8" id="KW-1133">Transmembrane helix</keyword>
<evidence type="ECO:0000256" key="5">
    <source>
        <dbReference type="ARBA" id="ARBA00023136"/>
    </source>
</evidence>
<feature type="transmembrane region" description="Helical" evidence="8">
    <location>
        <begin position="841"/>
        <end position="864"/>
    </location>
</feature>
<dbReference type="GO" id="GO:0005886">
    <property type="term" value="C:plasma membrane"/>
    <property type="evidence" value="ECO:0007669"/>
    <property type="project" value="TreeGrafter"/>
</dbReference>
<sequence>MHRAQSGNTLVQSLVDETKRQQEMVCKYKEEVVKLRKRLADSTNACDLLRTRLEEMADSLEEVLNMDERGLVDLSNWSFKQKEKLHLSIAESRELSRTLSQSLIIGIEDPERELSVLDGFISSTSVSSWSVSKPDDLHGIFKVGESELITMENSEVFNWSHLLTDRKAGHAVEVESHGHKVCNIDRSLYKSEPIQSADYDVIMNREEQRDAAAKLSQELEGKVVELATSQKKQLEYERKIQDQCLIIDNLKRAILNLEELHNKKDDERSRTDSAVNESNIMKLVLSDAVTQTDMSVSTRKSETSTGHATTFDEEDETMNEQSKISKNVSTLSSFSDKRSDRGVYDTLQKESSVIDDNQNVKVLSSTPFSRQLDLFKGLERPNFSLSSASIKASPFPSVHFKTLTESDSEDWSEPDRDISQQRIGLESVDSDQLQLKDEFSESESQIQQSTKPSPRKLRENIRELKTLKSQFKELKVSTQMLRTEVEVFQTISTQLRRFLPSRTKSELNQPIECVYELLSMVGDLTEKRRIIVEHESAKNGNTRLKREFEKYLQANWRHDWKNKYLNYGSLNRRVEKSDKLKGTELQTEMRQFFCDCEEELKTVNDFLKKKLKELIGKKETLENKALEMKEKFWTAIEEKKSLRYDFHLLYVDFMMLNNYQKLNFVGFRKILKKFDHHQLKSHKKQCTEGEKWRKDYVENAYLYTCNEIGPLMKEIEDSYASIFEEKKDTTVKRLLYFHSEKTQKIIYLIPSVFLVMIVLSVVLMILYNIFPIPIKIRCPDTSQNDKTFNWNILLKLYRGPLWVVMHQFLNGLNILLWRKRNINYIQVLGIDPRSDFSGKKFCLLGGINAVLWWLSIIAFFFAPALGVSHFIFHLLMAILLILTILIPIPYLTFIQRWLRWHLFRVILAPFFDVGFCDFWLADQITSLSLVFGDAADIITLYSQTHWYEQKWTCITRFTQIWWLKMVLLCWPYNIRLIQCCRRAIKENSKRTHLLNALKYVTGISVIIFSMLYGAYHLPVLKILWIILSVVSSIYGIIWDVKMDWGLGNKNNKFLREKLLIGSSLLYYVCILLNIILRFTWTFSLSIIEAEILDTEITTTIFSALELFRRFMWNIFRVENEQINNCGGFRDPKIKFELFNVDSTGNIYPMDPKSDTV</sequence>
<evidence type="ECO:0000256" key="1">
    <source>
        <dbReference type="ARBA" id="ARBA00004141"/>
    </source>
</evidence>
<evidence type="ECO:0000256" key="7">
    <source>
        <dbReference type="SAM" id="MobiDB-lite"/>
    </source>
</evidence>
<dbReference type="InterPro" id="IPR004342">
    <property type="entry name" value="EXS_C"/>
</dbReference>
<evidence type="ECO:0000256" key="2">
    <source>
        <dbReference type="ARBA" id="ARBA00009665"/>
    </source>
</evidence>
<dbReference type="InterPro" id="IPR004331">
    <property type="entry name" value="SPX_dom"/>
</dbReference>
<feature type="transmembrane region" description="Helical" evidence="8">
    <location>
        <begin position="1021"/>
        <end position="1038"/>
    </location>
</feature>
<gene>
    <name evidence="11" type="ORF">QYM36_016893</name>
</gene>
<feature type="coiled-coil region" evidence="6">
    <location>
        <begin position="247"/>
        <end position="277"/>
    </location>
</feature>
<feature type="transmembrane region" description="Helical" evidence="8">
    <location>
        <begin position="997"/>
        <end position="1015"/>
    </location>
</feature>
<evidence type="ECO:0000256" key="6">
    <source>
        <dbReference type="SAM" id="Coils"/>
    </source>
</evidence>
<evidence type="ECO:0000259" key="9">
    <source>
        <dbReference type="PROSITE" id="PS51380"/>
    </source>
</evidence>
<evidence type="ECO:0000259" key="10">
    <source>
        <dbReference type="PROSITE" id="PS51382"/>
    </source>
</evidence>
<accession>A0AA88H927</accession>
<dbReference type="GO" id="GO:0005794">
    <property type="term" value="C:Golgi apparatus"/>
    <property type="evidence" value="ECO:0007669"/>
    <property type="project" value="TreeGrafter"/>
</dbReference>
<evidence type="ECO:0000313" key="12">
    <source>
        <dbReference type="Proteomes" id="UP001187531"/>
    </source>
</evidence>
<keyword evidence="5 8" id="KW-0472">Membrane</keyword>
<feature type="domain" description="SPX" evidence="10">
    <location>
        <begin position="546"/>
        <end position="688"/>
    </location>
</feature>
<dbReference type="GO" id="GO:0006817">
    <property type="term" value="P:phosphate ion transport"/>
    <property type="evidence" value="ECO:0007669"/>
    <property type="project" value="TreeGrafter"/>
</dbReference>
<dbReference type="GO" id="GO:0000822">
    <property type="term" value="F:inositol hexakisphosphate binding"/>
    <property type="evidence" value="ECO:0007669"/>
    <property type="project" value="TreeGrafter"/>
</dbReference>
<keyword evidence="6" id="KW-0175">Coiled coil</keyword>
<organism evidence="11 12">
    <name type="scientific">Artemia franciscana</name>
    <name type="common">Brine shrimp</name>
    <name type="synonym">Artemia sanfranciscana</name>
    <dbReference type="NCBI Taxonomy" id="6661"/>
    <lineage>
        <taxon>Eukaryota</taxon>
        <taxon>Metazoa</taxon>
        <taxon>Ecdysozoa</taxon>
        <taxon>Arthropoda</taxon>
        <taxon>Crustacea</taxon>
        <taxon>Branchiopoda</taxon>
        <taxon>Anostraca</taxon>
        <taxon>Artemiidae</taxon>
        <taxon>Artemia</taxon>
    </lineage>
</organism>
<dbReference type="PANTHER" id="PTHR10783">
    <property type="entry name" value="XENOTROPIC AND POLYTROPIC RETROVIRUS RECEPTOR 1-RELATED"/>
    <property type="match status" value="1"/>
</dbReference>
<dbReference type="PROSITE" id="PS51380">
    <property type="entry name" value="EXS"/>
    <property type="match status" value="1"/>
</dbReference>
<feature type="transmembrane region" description="Helical" evidence="8">
    <location>
        <begin position="745"/>
        <end position="767"/>
    </location>
</feature>
<dbReference type="PROSITE" id="PS51382">
    <property type="entry name" value="SPX"/>
    <property type="match status" value="1"/>
</dbReference>
<feature type="domain" description="EXS" evidence="9">
    <location>
        <begin position="955"/>
        <end position="1148"/>
    </location>
</feature>
<reference evidence="11" key="1">
    <citation type="submission" date="2023-07" db="EMBL/GenBank/DDBJ databases">
        <title>Chromosome-level genome assembly of Artemia franciscana.</title>
        <authorList>
            <person name="Jo E."/>
        </authorList>
    </citation>
    <scope>NUCLEOTIDE SEQUENCE</scope>
    <source>
        <tissue evidence="11">Whole body</tissue>
    </source>
</reference>
<evidence type="ECO:0000256" key="4">
    <source>
        <dbReference type="ARBA" id="ARBA00022989"/>
    </source>
</evidence>
<evidence type="ECO:0000256" key="8">
    <source>
        <dbReference type="SAM" id="Phobius"/>
    </source>
</evidence>
<feature type="coiled-coil region" evidence="6">
    <location>
        <begin position="597"/>
        <end position="631"/>
    </location>
</feature>
<dbReference type="GO" id="GO:0016036">
    <property type="term" value="P:cellular response to phosphate starvation"/>
    <property type="evidence" value="ECO:0007669"/>
    <property type="project" value="TreeGrafter"/>
</dbReference>
<keyword evidence="3 8" id="KW-0812">Transmembrane</keyword>
<dbReference type="Proteomes" id="UP001187531">
    <property type="component" value="Unassembled WGS sequence"/>
</dbReference>
<evidence type="ECO:0000256" key="3">
    <source>
        <dbReference type="ARBA" id="ARBA00022692"/>
    </source>
</evidence>
<feature type="transmembrane region" description="Helical" evidence="8">
    <location>
        <begin position="870"/>
        <end position="890"/>
    </location>
</feature>
<dbReference type="Pfam" id="PF03124">
    <property type="entry name" value="EXS"/>
    <property type="match status" value="1"/>
</dbReference>
<comment type="subcellular location">
    <subcellularLocation>
        <location evidence="1">Membrane</location>
        <topology evidence="1">Multi-pass membrane protein</topology>
    </subcellularLocation>
</comment>
<feature type="compositionally biased region" description="Polar residues" evidence="7">
    <location>
        <begin position="294"/>
        <end position="308"/>
    </location>
</feature>
<dbReference type="AlphaFoldDB" id="A0AA88H927"/>
<evidence type="ECO:0000313" key="11">
    <source>
        <dbReference type="EMBL" id="KAK2704660.1"/>
    </source>
</evidence>
<protein>
    <submittedName>
        <fullName evidence="11">Uncharacterized protein</fullName>
    </submittedName>
</protein>
<comment type="similarity">
    <text evidence="2">Belongs to the SYG1 (TC 2.A.94) family.</text>
</comment>
<comment type="caution">
    <text evidence="11">The sequence shown here is derived from an EMBL/GenBank/DDBJ whole genome shotgun (WGS) entry which is preliminary data.</text>
</comment>